<comment type="caution">
    <text evidence="1">The sequence shown here is derived from an EMBL/GenBank/DDBJ whole genome shotgun (WGS) entry which is preliminary data.</text>
</comment>
<gene>
    <name evidence="1" type="ORF">C1O66_06280</name>
</gene>
<keyword evidence="2" id="KW-1185">Reference proteome</keyword>
<dbReference type="EMBL" id="POSP01000003">
    <property type="protein sequence ID" value="PND39585.1"/>
    <property type="molecule type" value="Genomic_DNA"/>
</dbReference>
<dbReference type="Proteomes" id="UP000235916">
    <property type="component" value="Unassembled WGS sequence"/>
</dbReference>
<evidence type="ECO:0000313" key="2">
    <source>
        <dbReference type="Proteomes" id="UP000235916"/>
    </source>
</evidence>
<name>A0A2N8L1J9_9BURK</name>
<dbReference type="InterPro" id="IPR014917">
    <property type="entry name" value="DUF1800"/>
</dbReference>
<sequence>MSRRSGLQAAAWGGLAAWAGTWRSVFAQARPSEPLAQPLTAQERAVHALCRLSYGPRPADLAALQRLGPEAWLEQFLAAQLRGSAGGQVLPESVQARLQGLDTVSLSQAALLGRYQEARRLARLDKAGEAAAKGAENGASNGAAGVVSAQEARRELVRPILAQAAEQRLLRALHSSAQLEEQLLEFWFNHFNVFAGKGPVAALVGSYEREAIRPHIWGRFRQMLGATAKHPAMLFYLDNAQSVAPGFRPPARLGDEQVARPRGLNENYARELMELHTLGVDGGYSQADVTELARMLTGWTVDVRGALGRQGSGDLFEFAPRRHDNGSKQWLGRPVTARGQAEGEWALDVLASHPATARHLSFKLAQAFVADEPPEALVAQLSRSFLASGGDLRAWVQTLLGSEHFWQREHLRSKFKTPYQFLLSSLRVLDAQPQDMQPLLGALAQSGMPLYGAATPDGYKNLASAWMNPEALSQRVQWLSRLNERTAGVERASRQGGSLLKTLAPLLSEHTRSVLAQEPAELQLALLLGSPEWMRR</sequence>
<reference evidence="1 2" key="1">
    <citation type="submission" date="2018-01" db="EMBL/GenBank/DDBJ databases">
        <title>Draft genome sequence of Paucibacter aquatile CR182 isolated from freshwater of the Nakdong River.</title>
        <authorList>
            <person name="Choi A."/>
            <person name="Chung E.J."/>
        </authorList>
    </citation>
    <scope>NUCLEOTIDE SEQUENCE [LARGE SCALE GENOMIC DNA]</scope>
    <source>
        <strain evidence="1 2">CR182</strain>
    </source>
</reference>
<evidence type="ECO:0000313" key="1">
    <source>
        <dbReference type="EMBL" id="PND39585.1"/>
    </source>
</evidence>
<organism evidence="1 2">
    <name type="scientific">Kinneretia aquatilis</name>
    <dbReference type="NCBI Taxonomy" id="2070761"/>
    <lineage>
        <taxon>Bacteria</taxon>
        <taxon>Pseudomonadati</taxon>
        <taxon>Pseudomonadota</taxon>
        <taxon>Betaproteobacteria</taxon>
        <taxon>Burkholderiales</taxon>
        <taxon>Sphaerotilaceae</taxon>
        <taxon>Roseateles</taxon>
    </lineage>
</organism>
<dbReference type="Pfam" id="PF08811">
    <property type="entry name" value="DUF1800"/>
    <property type="match status" value="1"/>
</dbReference>
<protein>
    <submittedName>
        <fullName evidence="1">DUF1800 domain-containing protein</fullName>
    </submittedName>
</protein>
<dbReference type="RefSeq" id="WP_102769496.1">
    <property type="nucleotide sequence ID" value="NZ_POSP01000003.1"/>
</dbReference>
<proteinExistence type="predicted"/>
<dbReference type="OrthoDB" id="9772295at2"/>
<dbReference type="AlphaFoldDB" id="A0A2N8L1J9"/>
<accession>A0A2N8L1J9</accession>